<accession>A0ABV8X7W3</accession>
<evidence type="ECO:0008006" key="3">
    <source>
        <dbReference type="Google" id="ProtNLM"/>
    </source>
</evidence>
<evidence type="ECO:0000313" key="2">
    <source>
        <dbReference type="Proteomes" id="UP001595817"/>
    </source>
</evidence>
<gene>
    <name evidence="1" type="ORF">ACFOZY_13865</name>
</gene>
<evidence type="ECO:0000313" key="1">
    <source>
        <dbReference type="EMBL" id="MFC4411508.1"/>
    </source>
</evidence>
<proteinExistence type="predicted"/>
<dbReference type="EMBL" id="JBHSEC010000020">
    <property type="protein sequence ID" value="MFC4411508.1"/>
    <property type="molecule type" value="Genomic_DNA"/>
</dbReference>
<organism evidence="1 2">
    <name type="scientific">Chungangia koreensis</name>
    <dbReference type="NCBI Taxonomy" id="752657"/>
    <lineage>
        <taxon>Bacteria</taxon>
        <taxon>Bacillati</taxon>
        <taxon>Bacillota</taxon>
        <taxon>Bacilli</taxon>
        <taxon>Lactobacillales</taxon>
        <taxon>Chungangia</taxon>
    </lineage>
</organism>
<dbReference type="Proteomes" id="UP001595817">
    <property type="component" value="Unassembled WGS sequence"/>
</dbReference>
<dbReference type="Pfam" id="PF26325">
    <property type="entry name" value="YhjD"/>
    <property type="match status" value="1"/>
</dbReference>
<sequence length="121" mass="14572">MPLIPAEAMPYFENMIYLPMVLIVLEKDRLIFEKGPFKLKKPYVEMVDKTIRTVQAELKETRLHLRRHHMKVVKQKSDDTFTEYVFFYGGYEEHRRYLNVRLRNRSEELLGIYLSMTAKEA</sequence>
<dbReference type="RefSeq" id="WP_378156534.1">
    <property type="nucleotide sequence ID" value="NZ_JBHSEC010000020.1"/>
</dbReference>
<keyword evidence="2" id="KW-1185">Reference proteome</keyword>
<comment type="caution">
    <text evidence="1">The sequence shown here is derived from an EMBL/GenBank/DDBJ whole genome shotgun (WGS) entry which is preliminary data.</text>
</comment>
<name>A0ABV8X7W3_9LACT</name>
<protein>
    <recommendedName>
        <fullName evidence="3">YhjD</fullName>
    </recommendedName>
</protein>
<dbReference type="InterPro" id="IPR058600">
    <property type="entry name" value="YhjD-like"/>
</dbReference>
<reference evidence="2" key="1">
    <citation type="journal article" date="2019" name="Int. J. Syst. Evol. Microbiol.">
        <title>The Global Catalogue of Microorganisms (GCM) 10K type strain sequencing project: providing services to taxonomists for standard genome sequencing and annotation.</title>
        <authorList>
            <consortium name="The Broad Institute Genomics Platform"/>
            <consortium name="The Broad Institute Genome Sequencing Center for Infectious Disease"/>
            <person name="Wu L."/>
            <person name="Ma J."/>
        </authorList>
    </citation>
    <scope>NUCLEOTIDE SEQUENCE [LARGE SCALE GENOMIC DNA]</scope>
    <source>
        <strain evidence="2">CCUG 59778</strain>
    </source>
</reference>